<keyword evidence="3" id="KW-1185">Reference proteome</keyword>
<gene>
    <name evidence="2" type="ORF">PECUL_23A046226</name>
</gene>
<feature type="compositionally biased region" description="Basic and acidic residues" evidence="1">
    <location>
        <begin position="27"/>
        <end position="45"/>
    </location>
</feature>
<feature type="region of interest" description="Disordered" evidence="1">
    <location>
        <begin position="27"/>
        <end position="73"/>
    </location>
</feature>
<proteinExistence type="predicted"/>
<evidence type="ECO:0000313" key="3">
    <source>
        <dbReference type="Proteomes" id="UP001295444"/>
    </source>
</evidence>
<dbReference type="AlphaFoldDB" id="A0AAD1TDU6"/>
<dbReference type="EMBL" id="OW240922">
    <property type="protein sequence ID" value="CAH2321481.1"/>
    <property type="molecule type" value="Genomic_DNA"/>
</dbReference>
<organism evidence="2 3">
    <name type="scientific">Pelobates cultripes</name>
    <name type="common">Western spadefoot toad</name>
    <dbReference type="NCBI Taxonomy" id="61616"/>
    <lineage>
        <taxon>Eukaryota</taxon>
        <taxon>Metazoa</taxon>
        <taxon>Chordata</taxon>
        <taxon>Craniata</taxon>
        <taxon>Vertebrata</taxon>
        <taxon>Euteleostomi</taxon>
        <taxon>Amphibia</taxon>
        <taxon>Batrachia</taxon>
        <taxon>Anura</taxon>
        <taxon>Pelobatoidea</taxon>
        <taxon>Pelobatidae</taxon>
        <taxon>Pelobates</taxon>
    </lineage>
</organism>
<sequence length="139" mass="15559">MRLVGSGEWVGNMELGEVLRAGVSHADRGRRGVGARDKSAVERGPDSNPTPPTSKESSSETSRSRSGRVSGMVPLEKTGIVDIPHRFLGSVLRDKVFKKTLMEMRIKDILDLIFGIARHNNRRRKNPIWKCIVLKRLDK</sequence>
<reference evidence="2" key="1">
    <citation type="submission" date="2022-03" db="EMBL/GenBank/DDBJ databases">
        <authorList>
            <person name="Alioto T."/>
            <person name="Alioto T."/>
            <person name="Gomez Garrido J."/>
        </authorList>
    </citation>
    <scope>NUCLEOTIDE SEQUENCE</scope>
</reference>
<evidence type="ECO:0000256" key="1">
    <source>
        <dbReference type="SAM" id="MobiDB-lite"/>
    </source>
</evidence>
<accession>A0AAD1TDU6</accession>
<protein>
    <submittedName>
        <fullName evidence="2">Uncharacterized protein</fullName>
    </submittedName>
</protein>
<evidence type="ECO:0000313" key="2">
    <source>
        <dbReference type="EMBL" id="CAH2321481.1"/>
    </source>
</evidence>
<dbReference type="Proteomes" id="UP001295444">
    <property type="component" value="Chromosome 11"/>
</dbReference>
<name>A0AAD1TDU6_PELCU</name>